<dbReference type="InterPro" id="IPR041426">
    <property type="entry name" value="Mos1_HTH"/>
</dbReference>
<protein>
    <recommendedName>
        <fullName evidence="1">Mos1 transposase HTH domain-containing protein</fullName>
    </recommendedName>
</protein>
<dbReference type="PANTHER" id="PTHR46060">
    <property type="entry name" value="MARINER MOS1 TRANSPOSASE-LIKE PROTEIN"/>
    <property type="match status" value="1"/>
</dbReference>
<gene>
    <name evidence="2" type="ORF">g.42924</name>
</gene>
<evidence type="ECO:0000313" key="2">
    <source>
        <dbReference type="EMBL" id="JAT14213.1"/>
    </source>
</evidence>
<accession>A0A1B6KRZ0</accession>
<dbReference type="InterPro" id="IPR036397">
    <property type="entry name" value="RNaseH_sf"/>
</dbReference>
<feature type="non-terminal residue" evidence="2">
    <location>
        <position position="1"/>
    </location>
</feature>
<dbReference type="GO" id="GO:0003676">
    <property type="term" value="F:nucleic acid binding"/>
    <property type="evidence" value="ECO:0007669"/>
    <property type="project" value="InterPro"/>
</dbReference>
<dbReference type="InterPro" id="IPR052709">
    <property type="entry name" value="Transposase-MT_Hybrid"/>
</dbReference>
<dbReference type="PANTHER" id="PTHR46060:SF1">
    <property type="entry name" value="MARINER MOS1 TRANSPOSASE-LIKE PROTEIN"/>
    <property type="match status" value="1"/>
</dbReference>
<evidence type="ECO:0000259" key="1">
    <source>
        <dbReference type="Pfam" id="PF17906"/>
    </source>
</evidence>
<organism evidence="2">
    <name type="scientific">Graphocephala atropunctata</name>
    <dbReference type="NCBI Taxonomy" id="36148"/>
    <lineage>
        <taxon>Eukaryota</taxon>
        <taxon>Metazoa</taxon>
        <taxon>Ecdysozoa</taxon>
        <taxon>Arthropoda</taxon>
        <taxon>Hexapoda</taxon>
        <taxon>Insecta</taxon>
        <taxon>Pterygota</taxon>
        <taxon>Neoptera</taxon>
        <taxon>Paraneoptera</taxon>
        <taxon>Hemiptera</taxon>
        <taxon>Auchenorrhyncha</taxon>
        <taxon>Membracoidea</taxon>
        <taxon>Cicadellidae</taxon>
        <taxon>Cicadellinae</taxon>
        <taxon>Cicadellini</taxon>
        <taxon>Graphocephala</taxon>
    </lineage>
</organism>
<dbReference type="AlphaFoldDB" id="A0A1B6KRZ0"/>
<proteinExistence type="predicted"/>
<feature type="non-terminal residue" evidence="2">
    <location>
        <position position="121"/>
    </location>
</feature>
<dbReference type="Pfam" id="PF17906">
    <property type="entry name" value="HTH_48"/>
    <property type="match status" value="1"/>
</dbReference>
<sequence length="121" mass="14329">TNDRPADYKIRSVIRFLTSRNISAVDIHRQISEVYGPNAMSDSKVHKWVRALKMDGKMSMMNRDLANRQDFVNDEKIRGDRRFHRQQIDHLPYSPDLAPSDFHLFRYLKEFLGGERFDTDD</sequence>
<name>A0A1B6KRZ0_9HEMI</name>
<reference evidence="2" key="1">
    <citation type="submission" date="2015-11" db="EMBL/GenBank/DDBJ databases">
        <title>De novo transcriptome assembly of four potential Pierce s Disease insect vectors from Arizona vineyards.</title>
        <authorList>
            <person name="Tassone E.E."/>
        </authorList>
    </citation>
    <scope>NUCLEOTIDE SEQUENCE</scope>
</reference>
<feature type="domain" description="Mos1 transposase HTH" evidence="1">
    <location>
        <begin position="9"/>
        <end position="49"/>
    </location>
</feature>
<dbReference type="EMBL" id="GEBQ01025764">
    <property type="protein sequence ID" value="JAT14213.1"/>
    <property type="molecule type" value="Transcribed_RNA"/>
</dbReference>
<dbReference type="Gene3D" id="3.30.420.10">
    <property type="entry name" value="Ribonuclease H-like superfamily/Ribonuclease H"/>
    <property type="match status" value="1"/>
</dbReference>